<evidence type="ECO:0000313" key="2">
    <source>
        <dbReference type="EMBL" id="GAA0162202.1"/>
    </source>
</evidence>
<evidence type="ECO:0000313" key="3">
    <source>
        <dbReference type="Proteomes" id="UP001454036"/>
    </source>
</evidence>
<gene>
    <name evidence="2" type="ORF">LIER_18344</name>
</gene>
<feature type="region of interest" description="Disordered" evidence="1">
    <location>
        <begin position="109"/>
        <end position="131"/>
    </location>
</feature>
<sequence length="214" mass="24845">MLVDTRSLTDILYLQAYDRLCIPQKYLKPVSTPLTGFTRHSIYLTGIDELDLIVGEAPRTVTVRASFKVVDIPDPSYNGLLGRPLLNALRAIEPPWQKLELESRTAVMKMNKKETSRENDPEEKESEKRYKPHKELELIPFEEGDDAKTFRLRTRLPPRHLEEIIALVRKFSEVFAWGPDHMPGVDPDIPLHRLHVNPSFRPIKQKKRNFLLEI</sequence>
<accession>A0AAV3QDN4</accession>
<proteinExistence type="predicted"/>
<dbReference type="PANTHER" id="PTHR33240:SF15">
    <property type="entry name" value="GAG-PRO-LIKE PROTEIN"/>
    <property type="match status" value="1"/>
</dbReference>
<comment type="caution">
    <text evidence="2">The sequence shown here is derived from an EMBL/GenBank/DDBJ whole genome shotgun (WGS) entry which is preliminary data.</text>
</comment>
<protein>
    <submittedName>
        <fullName evidence="2">Uncharacterized protein</fullName>
    </submittedName>
</protein>
<dbReference type="Gene3D" id="2.40.70.10">
    <property type="entry name" value="Acid Proteases"/>
    <property type="match status" value="1"/>
</dbReference>
<feature type="compositionally biased region" description="Basic and acidic residues" evidence="1">
    <location>
        <begin position="111"/>
        <end position="131"/>
    </location>
</feature>
<dbReference type="InterPro" id="IPR021109">
    <property type="entry name" value="Peptidase_aspartic_dom_sf"/>
</dbReference>
<name>A0AAV3QDN4_LITER</name>
<evidence type="ECO:0000256" key="1">
    <source>
        <dbReference type="SAM" id="MobiDB-lite"/>
    </source>
</evidence>
<keyword evidence="3" id="KW-1185">Reference proteome</keyword>
<dbReference type="EMBL" id="BAABME010004391">
    <property type="protein sequence ID" value="GAA0162202.1"/>
    <property type="molecule type" value="Genomic_DNA"/>
</dbReference>
<dbReference type="Proteomes" id="UP001454036">
    <property type="component" value="Unassembled WGS sequence"/>
</dbReference>
<organism evidence="2 3">
    <name type="scientific">Lithospermum erythrorhizon</name>
    <name type="common">Purple gromwell</name>
    <name type="synonym">Lithospermum officinale var. erythrorhizon</name>
    <dbReference type="NCBI Taxonomy" id="34254"/>
    <lineage>
        <taxon>Eukaryota</taxon>
        <taxon>Viridiplantae</taxon>
        <taxon>Streptophyta</taxon>
        <taxon>Embryophyta</taxon>
        <taxon>Tracheophyta</taxon>
        <taxon>Spermatophyta</taxon>
        <taxon>Magnoliopsida</taxon>
        <taxon>eudicotyledons</taxon>
        <taxon>Gunneridae</taxon>
        <taxon>Pentapetalae</taxon>
        <taxon>asterids</taxon>
        <taxon>lamiids</taxon>
        <taxon>Boraginales</taxon>
        <taxon>Boraginaceae</taxon>
        <taxon>Boraginoideae</taxon>
        <taxon>Lithospermeae</taxon>
        <taxon>Lithospermum</taxon>
    </lineage>
</organism>
<dbReference type="AlphaFoldDB" id="A0AAV3QDN4"/>
<reference evidence="2 3" key="1">
    <citation type="submission" date="2024-01" db="EMBL/GenBank/DDBJ databases">
        <title>The complete chloroplast genome sequence of Lithospermum erythrorhizon: insights into the phylogenetic relationship among Boraginaceae species and the maternal lineages of purple gromwells.</title>
        <authorList>
            <person name="Okada T."/>
            <person name="Watanabe K."/>
        </authorList>
    </citation>
    <scope>NUCLEOTIDE SEQUENCE [LARGE SCALE GENOMIC DNA]</scope>
</reference>
<dbReference type="PANTHER" id="PTHR33240">
    <property type="entry name" value="OS08G0508500 PROTEIN"/>
    <property type="match status" value="1"/>
</dbReference>